<dbReference type="GO" id="GO:0043565">
    <property type="term" value="F:sequence-specific DNA binding"/>
    <property type="evidence" value="ECO:0007669"/>
    <property type="project" value="InterPro"/>
</dbReference>
<name>A0A370WYJ5_9GAMM</name>
<proteinExistence type="predicted"/>
<dbReference type="Proteomes" id="UP000254258">
    <property type="component" value="Unassembled WGS sequence"/>
</dbReference>
<dbReference type="GO" id="GO:0005829">
    <property type="term" value="C:cytosol"/>
    <property type="evidence" value="ECO:0007669"/>
    <property type="project" value="TreeGrafter"/>
</dbReference>
<dbReference type="InterPro" id="IPR019885">
    <property type="entry name" value="Tscrpt_reg_HTH_AsnC-type_CS"/>
</dbReference>
<dbReference type="PANTHER" id="PTHR30154">
    <property type="entry name" value="LEUCINE-RESPONSIVE REGULATORY PROTEIN"/>
    <property type="match status" value="1"/>
</dbReference>
<dbReference type="SUPFAM" id="SSF46785">
    <property type="entry name" value="Winged helix' DNA-binding domain"/>
    <property type="match status" value="1"/>
</dbReference>
<dbReference type="CDD" id="cd00090">
    <property type="entry name" value="HTH_ARSR"/>
    <property type="match status" value="1"/>
</dbReference>
<dbReference type="PROSITE" id="PS50956">
    <property type="entry name" value="HTH_ASNC_2"/>
    <property type="match status" value="1"/>
</dbReference>
<dbReference type="PRINTS" id="PR00033">
    <property type="entry name" value="HTHASNC"/>
</dbReference>
<dbReference type="InterPro" id="IPR000485">
    <property type="entry name" value="AsnC-type_HTH_dom"/>
</dbReference>
<keyword evidence="2" id="KW-0238">DNA-binding</keyword>
<dbReference type="InterPro" id="IPR019887">
    <property type="entry name" value="Tscrpt_reg_AsnC/Lrp_C"/>
</dbReference>
<dbReference type="InterPro" id="IPR001845">
    <property type="entry name" value="HTH_ArsR_DNA-bd_dom"/>
</dbReference>
<dbReference type="GO" id="GO:0043200">
    <property type="term" value="P:response to amino acid"/>
    <property type="evidence" value="ECO:0007669"/>
    <property type="project" value="TreeGrafter"/>
</dbReference>
<dbReference type="InterPro" id="IPR011991">
    <property type="entry name" value="ArsR-like_HTH"/>
</dbReference>
<dbReference type="AlphaFoldDB" id="A0A370WYJ5"/>
<dbReference type="GO" id="GO:0003700">
    <property type="term" value="F:DNA-binding transcription factor activity"/>
    <property type="evidence" value="ECO:0007669"/>
    <property type="project" value="InterPro"/>
</dbReference>
<dbReference type="Pfam" id="PF01037">
    <property type="entry name" value="AsnC_trans_reg"/>
    <property type="match status" value="1"/>
</dbReference>
<reference evidence="5 6" key="1">
    <citation type="submission" date="2018-07" db="EMBL/GenBank/DDBJ databases">
        <title>Dyella monticola sp. nov. and Dyella psychrodurans sp. nov. isolated from monsoon evergreen broad-leaved forest soil of Dinghu Mountain, China.</title>
        <authorList>
            <person name="Gao Z."/>
            <person name="Qiu L."/>
        </authorList>
    </citation>
    <scope>NUCLEOTIDE SEQUENCE [LARGE SCALE GENOMIC DNA]</scope>
    <source>
        <strain evidence="5 6">4G-K06</strain>
    </source>
</reference>
<dbReference type="Gene3D" id="3.30.70.920">
    <property type="match status" value="1"/>
</dbReference>
<keyword evidence="6" id="KW-1185">Reference proteome</keyword>
<dbReference type="RefSeq" id="WP_115495853.1">
    <property type="nucleotide sequence ID" value="NZ_QRBE01000006.1"/>
</dbReference>
<dbReference type="Gene3D" id="1.10.10.10">
    <property type="entry name" value="Winged helix-like DNA-binding domain superfamily/Winged helix DNA-binding domain"/>
    <property type="match status" value="1"/>
</dbReference>
<comment type="caution">
    <text evidence="5">The sequence shown here is derived from an EMBL/GenBank/DDBJ whole genome shotgun (WGS) entry which is preliminary data.</text>
</comment>
<evidence type="ECO:0000313" key="5">
    <source>
        <dbReference type="EMBL" id="RDS81156.1"/>
    </source>
</evidence>
<evidence type="ECO:0000256" key="2">
    <source>
        <dbReference type="ARBA" id="ARBA00023125"/>
    </source>
</evidence>
<accession>A0A370WYJ5</accession>
<dbReference type="SMART" id="SM00344">
    <property type="entry name" value="HTH_ASNC"/>
    <property type="match status" value="1"/>
</dbReference>
<dbReference type="OrthoDB" id="5476at2"/>
<dbReference type="SMART" id="SM00418">
    <property type="entry name" value="HTH_ARSR"/>
    <property type="match status" value="1"/>
</dbReference>
<evidence type="ECO:0000259" key="4">
    <source>
        <dbReference type="PROSITE" id="PS50956"/>
    </source>
</evidence>
<dbReference type="InterPro" id="IPR036388">
    <property type="entry name" value="WH-like_DNA-bd_sf"/>
</dbReference>
<dbReference type="Pfam" id="PF13412">
    <property type="entry name" value="HTH_24"/>
    <property type="match status" value="1"/>
</dbReference>
<evidence type="ECO:0000256" key="3">
    <source>
        <dbReference type="ARBA" id="ARBA00023163"/>
    </source>
</evidence>
<keyword evidence="3" id="KW-0804">Transcription</keyword>
<organism evidence="5 6">
    <name type="scientific">Dyella monticola</name>
    <dbReference type="NCBI Taxonomy" id="1927958"/>
    <lineage>
        <taxon>Bacteria</taxon>
        <taxon>Pseudomonadati</taxon>
        <taxon>Pseudomonadota</taxon>
        <taxon>Gammaproteobacteria</taxon>
        <taxon>Lysobacterales</taxon>
        <taxon>Rhodanobacteraceae</taxon>
        <taxon>Dyella</taxon>
    </lineage>
</organism>
<dbReference type="InterPro" id="IPR036390">
    <property type="entry name" value="WH_DNA-bd_sf"/>
</dbReference>
<gene>
    <name evidence="5" type="ORF">DWU98_11475</name>
</gene>
<keyword evidence="1" id="KW-0805">Transcription regulation</keyword>
<feature type="domain" description="HTH asnC-type" evidence="4">
    <location>
        <begin position="11"/>
        <end position="71"/>
    </location>
</feature>
<dbReference type="PROSITE" id="PS00519">
    <property type="entry name" value="HTH_ASNC_1"/>
    <property type="match status" value="1"/>
</dbReference>
<dbReference type="PANTHER" id="PTHR30154:SF53">
    <property type="entry name" value="HTH-TYPE TRANSCRIPTIONAL REGULATOR LRPC"/>
    <property type="match status" value="1"/>
</dbReference>
<protein>
    <submittedName>
        <fullName evidence="5">Lrp/AsnC family transcriptional regulator</fullName>
    </submittedName>
</protein>
<evidence type="ECO:0000256" key="1">
    <source>
        <dbReference type="ARBA" id="ARBA00023015"/>
    </source>
</evidence>
<dbReference type="EMBL" id="QRBE01000006">
    <property type="protein sequence ID" value="RDS81156.1"/>
    <property type="molecule type" value="Genomic_DNA"/>
</dbReference>
<dbReference type="InterPro" id="IPR019888">
    <property type="entry name" value="Tscrpt_reg_AsnC-like"/>
</dbReference>
<sequence length="155" mass="17443">MSLQNIKQLRDPTDVEIVRQLIAEPRLTISELARRVGMSAPAVRERIQRMEETGIITGYETRIDPKALGYTITVFVRVRPMPGHLKQIAQLASDIENVVECHRVTGEDCFIVKAHLRSLEELDPLLDKFLVHGQTTTSIAQSSPVPLRQLPLPDV</sequence>
<evidence type="ECO:0000313" key="6">
    <source>
        <dbReference type="Proteomes" id="UP000254258"/>
    </source>
</evidence>